<proteinExistence type="predicted"/>
<keyword evidence="3" id="KW-1185">Reference proteome</keyword>
<keyword evidence="1" id="KW-0472">Membrane</keyword>
<dbReference type="EMBL" id="CM001750">
    <property type="protein sequence ID" value="KJB71776.1"/>
    <property type="molecule type" value="Genomic_DNA"/>
</dbReference>
<dbReference type="Proteomes" id="UP000032304">
    <property type="component" value="Chromosome 11"/>
</dbReference>
<feature type="transmembrane region" description="Helical" evidence="1">
    <location>
        <begin position="64"/>
        <end position="97"/>
    </location>
</feature>
<dbReference type="Gramene" id="KJB71776">
    <property type="protein sequence ID" value="KJB71776"/>
    <property type="gene ID" value="B456_011G141700"/>
</dbReference>
<gene>
    <name evidence="2" type="ORF">B456_011G141700</name>
</gene>
<evidence type="ECO:0000256" key="1">
    <source>
        <dbReference type="SAM" id="Phobius"/>
    </source>
</evidence>
<dbReference type="AlphaFoldDB" id="A0A0D2UTY9"/>
<keyword evidence="1" id="KW-1133">Transmembrane helix</keyword>
<keyword evidence="1" id="KW-0812">Transmembrane</keyword>
<sequence>MEWGEICGVLRDYFIWIATVTLYDCVHDGTKIHQLTLNSVSHVTSRASLGHTNPGLNINGKTRWIFILLFLSLWTFLCYFIIIPYIYALTPCILWILKI</sequence>
<protein>
    <submittedName>
        <fullName evidence="2">Uncharacterized protein</fullName>
    </submittedName>
</protein>
<organism evidence="2 3">
    <name type="scientific">Gossypium raimondii</name>
    <name type="common">Peruvian cotton</name>
    <name type="synonym">Gossypium klotzschianum subsp. raimondii</name>
    <dbReference type="NCBI Taxonomy" id="29730"/>
    <lineage>
        <taxon>Eukaryota</taxon>
        <taxon>Viridiplantae</taxon>
        <taxon>Streptophyta</taxon>
        <taxon>Embryophyta</taxon>
        <taxon>Tracheophyta</taxon>
        <taxon>Spermatophyta</taxon>
        <taxon>Magnoliopsida</taxon>
        <taxon>eudicotyledons</taxon>
        <taxon>Gunneridae</taxon>
        <taxon>Pentapetalae</taxon>
        <taxon>rosids</taxon>
        <taxon>malvids</taxon>
        <taxon>Malvales</taxon>
        <taxon>Malvaceae</taxon>
        <taxon>Malvoideae</taxon>
        <taxon>Gossypium</taxon>
    </lineage>
</organism>
<evidence type="ECO:0000313" key="2">
    <source>
        <dbReference type="EMBL" id="KJB71776.1"/>
    </source>
</evidence>
<reference evidence="2 3" key="1">
    <citation type="journal article" date="2012" name="Nature">
        <title>Repeated polyploidization of Gossypium genomes and the evolution of spinnable cotton fibres.</title>
        <authorList>
            <person name="Paterson A.H."/>
            <person name="Wendel J.F."/>
            <person name="Gundlach H."/>
            <person name="Guo H."/>
            <person name="Jenkins J."/>
            <person name="Jin D."/>
            <person name="Llewellyn D."/>
            <person name="Showmaker K.C."/>
            <person name="Shu S."/>
            <person name="Udall J."/>
            <person name="Yoo M.J."/>
            <person name="Byers R."/>
            <person name="Chen W."/>
            <person name="Doron-Faigenboim A."/>
            <person name="Duke M.V."/>
            <person name="Gong L."/>
            <person name="Grimwood J."/>
            <person name="Grover C."/>
            <person name="Grupp K."/>
            <person name="Hu G."/>
            <person name="Lee T.H."/>
            <person name="Li J."/>
            <person name="Lin L."/>
            <person name="Liu T."/>
            <person name="Marler B.S."/>
            <person name="Page J.T."/>
            <person name="Roberts A.W."/>
            <person name="Romanel E."/>
            <person name="Sanders W.S."/>
            <person name="Szadkowski E."/>
            <person name="Tan X."/>
            <person name="Tang H."/>
            <person name="Xu C."/>
            <person name="Wang J."/>
            <person name="Wang Z."/>
            <person name="Zhang D."/>
            <person name="Zhang L."/>
            <person name="Ashrafi H."/>
            <person name="Bedon F."/>
            <person name="Bowers J.E."/>
            <person name="Brubaker C.L."/>
            <person name="Chee P.W."/>
            <person name="Das S."/>
            <person name="Gingle A.R."/>
            <person name="Haigler C.H."/>
            <person name="Harker D."/>
            <person name="Hoffmann L.V."/>
            <person name="Hovav R."/>
            <person name="Jones D.C."/>
            <person name="Lemke C."/>
            <person name="Mansoor S."/>
            <person name="ur Rahman M."/>
            <person name="Rainville L.N."/>
            <person name="Rambani A."/>
            <person name="Reddy U.K."/>
            <person name="Rong J.K."/>
            <person name="Saranga Y."/>
            <person name="Scheffler B.E."/>
            <person name="Scheffler J.A."/>
            <person name="Stelly D.M."/>
            <person name="Triplett B.A."/>
            <person name="Van Deynze A."/>
            <person name="Vaslin M.F."/>
            <person name="Waghmare V.N."/>
            <person name="Walford S.A."/>
            <person name="Wright R.J."/>
            <person name="Zaki E.A."/>
            <person name="Zhang T."/>
            <person name="Dennis E.S."/>
            <person name="Mayer K.F."/>
            <person name="Peterson D.G."/>
            <person name="Rokhsar D.S."/>
            <person name="Wang X."/>
            <person name="Schmutz J."/>
        </authorList>
    </citation>
    <scope>NUCLEOTIDE SEQUENCE [LARGE SCALE GENOMIC DNA]</scope>
</reference>
<evidence type="ECO:0000313" key="3">
    <source>
        <dbReference type="Proteomes" id="UP000032304"/>
    </source>
</evidence>
<accession>A0A0D2UTY9</accession>
<name>A0A0D2UTY9_GOSRA</name>